<accession>A0AAV6HE04</accession>
<organism evidence="1 2">
    <name type="scientific">Alosa alosa</name>
    <name type="common">allis shad</name>
    <dbReference type="NCBI Taxonomy" id="278164"/>
    <lineage>
        <taxon>Eukaryota</taxon>
        <taxon>Metazoa</taxon>
        <taxon>Chordata</taxon>
        <taxon>Craniata</taxon>
        <taxon>Vertebrata</taxon>
        <taxon>Euteleostomi</taxon>
        <taxon>Actinopterygii</taxon>
        <taxon>Neopterygii</taxon>
        <taxon>Teleostei</taxon>
        <taxon>Clupei</taxon>
        <taxon>Clupeiformes</taxon>
        <taxon>Clupeoidei</taxon>
        <taxon>Clupeidae</taxon>
        <taxon>Alosa</taxon>
    </lineage>
</organism>
<keyword evidence="2" id="KW-1185">Reference proteome</keyword>
<protein>
    <submittedName>
        <fullName evidence="1">Uncharacterized protein</fullName>
    </submittedName>
</protein>
<reference evidence="1 2" key="1">
    <citation type="submission" date="2020-10" db="EMBL/GenBank/DDBJ databases">
        <title>Chromosome-scale genome assembly of the Allis shad, Alosa alosa.</title>
        <authorList>
            <person name="Margot Z."/>
            <person name="Christophe K."/>
            <person name="Cabau C."/>
            <person name="Louis A."/>
            <person name="Berthelot C."/>
            <person name="Parey E."/>
            <person name="Roest Crollius H."/>
            <person name="Montfort J."/>
            <person name="Robinson-Rechavi M."/>
            <person name="Bucao C."/>
            <person name="Bouchez O."/>
            <person name="Gislard M."/>
            <person name="Lluch J."/>
            <person name="Milhes M."/>
            <person name="Lampietro C."/>
            <person name="Lopez Roques C."/>
            <person name="Donnadieu C."/>
            <person name="Braasch I."/>
            <person name="Desvignes T."/>
            <person name="Postlethwait J."/>
            <person name="Bobe J."/>
            <person name="Guiguen Y."/>
        </authorList>
    </citation>
    <scope>NUCLEOTIDE SEQUENCE [LARGE SCALE GENOMIC DNA]</scope>
    <source>
        <strain evidence="1">M-15738</strain>
        <tissue evidence="1">Blood</tissue>
    </source>
</reference>
<dbReference type="PANTHER" id="PTHR38706:SF3">
    <property type="entry name" value="SI:CH211-198C19.1"/>
    <property type="match status" value="1"/>
</dbReference>
<sequence length="613" mass="71378">MDAELHRCTRPVSELSLHERPKRRLSRLSGETTQRCLKRIIMGRMRILWILYLLSLSGLNTSDIRKLNTIEDLADNNIGFGKTYARHGLFLLYWLTHALVFNQNNNAIQLIDTCTSNGEQRNINIYMRDYGLHRFNNYENFPIPSDSEYRYLTVGNINQRTYSGVTYFPNYVTVDFNNRPFAESNLDRLILQTHRNNPRTILRVFITEHYNENIYEISPQLLEEIRKFQNLDDFLLKAGYNFETRPECSRRGNQGKRRRRSDPECTREVVMLEVRSSATANAKITWSNIPSTTLRKNLFVRLFADMDSTKPLYSFSVGQQSGSIDTSVPLDNRLQARLSECNNYFCWSESVIWRSSEFDDANRKFPAEVVGYDASLQLFVKKGKACARLYINKAFTDWRDSFYKAWVGFYKSSNDGHSSYETYQWATKFNENTQKQTEEEEHTYLIYEYDSGLAVQQGFQARLFHQKPVLSVRAHTVPWGEEAIRKIQNNVGEYGASLQLTAGSDDDSCKALARLYIKRDFTDWKNTLTNSWVGFYKSSSDCSSSYTTYQWVTSFVRNDEKCTEEYMAYDYTSSMTVDHGVEARFFLSRDYSSRIGQAVLDVNQRLIYACSLG</sequence>
<gene>
    <name evidence="1" type="ORF">AALO_G00001780</name>
</gene>
<evidence type="ECO:0000313" key="1">
    <source>
        <dbReference type="EMBL" id="KAG5285299.1"/>
    </source>
</evidence>
<proteinExistence type="predicted"/>
<evidence type="ECO:0000313" key="2">
    <source>
        <dbReference type="Proteomes" id="UP000823561"/>
    </source>
</evidence>
<dbReference type="AlphaFoldDB" id="A0AAV6HE04"/>
<dbReference type="Proteomes" id="UP000823561">
    <property type="component" value="Chromosome 1"/>
</dbReference>
<dbReference type="EMBL" id="JADWDJ010000001">
    <property type="protein sequence ID" value="KAG5285299.1"/>
    <property type="molecule type" value="Genomic_DNA"/>
</dbReference>
<comment type="caution">
    <text evidence="1">The sequence shown here is derived from an EMBL/GenBank/DDBJ whole genome shotgun (WGS) entry which is preliminary data.</text>
</comment>
<name>A0AAV6HE04_9TELE</name>
<dbReference type="PANTHER" id="PTHR38706">
    <property type="entry name" value="SI:CH211-198C19.1-RELATED"/>
    <property type="match status" value="1"/>
</dbReference>